<protein>
    <recommendedName>
        <fullName evidence="2">Sieve element occlusion C-terminal domain-containing protein</fullName>
    </recommendedName>
</protein>
<dbReference type="GO" id="GO:0010088">
    <property type="term" value="P:phloem development"/>
    <property type="evidence" value="ECO:0007669"/>
    <property type="project" value="InterPro"/>
</dbReference>
<evidence type="ECO:0000313" key="3">
    <source>
        <dbReference type="EMBL" id="RRT47400.1"/>
    </source>
</evidence>
<accession>A0A426Y6Y3</accession>
<evidence type="ECO:0000313" key="4">
    <source>
        <dbReference type="Proteomes" id="UP000287651"/>
    </source>
</evidence>
<comment type="caution">
    <text evidence="3">The sequence shown here is derived from an EMBL/GenBank/DDBJ whole genome shotgun (WGS) entry which is preliminary data.</text>
</comment>
<gene>
    <name evidence="3" type="ORF">B296_00044205</name>
</gene>
<proteinExistence type="predicted"/>
<evidence type="ECO:0000259" key="2">
    <source>
        <dbReference type="Pfam" id="PF14577"/>
    </source>
</evidence>
<dbReference type="PANTHER" id="PTHR33232">
    <property type="entry name" value="PROTEIN SIEVE ELEMENT OCCLUSION B-LIKE"/>
    <property type="match status" value="1"/>
</dbReference>
<dbReference type="Pfam" id="PF14577">
    <property type="entry name" value="SEO_C"/>
    <property type="match status" value="1"/>
</dbReference>
<name>A0A426Y6Y3_ENSVE</name>
<reference evidence="3 4" key="1">
    <citation type="journal article" date="2014" name="Agronomy (Basel)">
        <title>A Draft Genome Sequence for Ensete ventricosum, the Drought-Tolerant Tree Against Hunger.</title>
        <authorList>
            <person name="Harrison J."/>
            <person name="Moore K.A."/>
            <person name="Paszkiewicz K."/>
            <person name="Jones T."/>
            <person name="Grant M."/>
            <person name="Ambacheew D."/>
            <person name="Muzemil S."/>
            <person name="Studholme D.J."/>
        </authorList>
    </citation>
    <scope>NUCLEOTIDE SEQUENCE [LARGE SCALE GENOMIC DNA]</scope>
</reference>
<dbReference type="InterPro" id="IPR027944">
    <property type="entry name" value="SEO_C"/>
</dbReference>
<feature type="compositionally biased region" description="Basic residues" evidence="1">
    <location>
        <begin position="94"/>
        <end position="107"/>
    </location>
</feature>
<organism evidence="3 4">
    <name type="scientific">Ensete ventricosum</name>
    <name type="common">Abyssinian banana</name>
    <name type="synonym">Musa ensete</name>
    <dbReference type="NCBI Taxonomy" id="4639"/>
    <lineage>
        <taxon>Eukaryota</taxon>
        <taxon>Viridiplantae</taxon>
        <taxon>Streptophyta</taxon>
        <taxon>Embryophyta</taxon>
        <taxon>Tracheophyta</taxon>
        <taxon>Spermatophyta</taxon>
        <taxon>Magnoliopsida</taxon>
        <taxon>Liliopsida</taxon>
        <taxon>Zingiberales</taxon>
        <taxon>Musaceae</taxon>
        <taxon>Ensete</taxon>
    </lineage>
</organism>
<dbReference type="PANTHER" id="PTHR33232:SF20">
    <property type="entry name" value="PROTEIN SIEVE ELEMENT OCCLUSION B-LIKE"/>
    <property type="match status" value="1"/>
</dbReference>
<feature type="domain" description="Sieve element occlusion C-terminal" evidence="2">
    <location>
        <begin position="1"/>
        <end position="44"/>
    </location>
</feature>
<dbReference type="EMBL" id="AMZH03014577">
    <property type="protein sequence ID" value="RRT47400.1"/>
    <property type="molecule type" value="Genomic_DNA"/>
</dbReference>
<feature type="region of interest" description="Disordered" evidence="1">
    <location>
        <begin position="38"/>
        <end position="117"/>
    </location>
</feature>
<dbReference type="AlphaFoldDB" id="A0A426Y6Y3"/>
<feature type="compositionally biased region" description="Basic and acidic residues" evidence="1">
    <location>
        <begin position="56"/>
        <end position="72"/>
    </location>
</feature>
<evidence type="ECO:0000256" key="1">
    <source>
        <dbReference type="SAM" id="MobiDB-lite"/>
    </source>
</evidence>
<dbReference type="InterPro" id="IPR039299">
    <property type="entry name" value="SEOA"/>
</dbReference>
<dbReference type="Proteomes" id="UP000287651">
    <property type="component" value="Unassembled WGS sequence"/>
</dbReference>
<sequence>MVWFFWVRLESMWYSKMQHGRRIENDPIMQEVMTMLSFDGSDEGNRQPGIDGDGQGPREEDRGLPHPVRLVEGEGGGGVRPRADRGAAALPHPRALHPPHPPGRHRQDKGGGGLRRVQAPHGEVRSLPLVQRLSRSSTASCHGLEEERRACVTETPRCSRGFSLPRGI</sequence>